<dbReference type="OrthoDB" id="8295691at2"/>
<sequence>MSEDLLKMFGCVPIQHSSLLAVLHDYKTPNDKIHRWLQQGCLLQVKRGLYVVSPQMSGELWSLPLVANVLYGPSYVSLDYALFYHGLIPEGVVEVSSVTTRRSKFYKSDVGRFSYTHLPLPYYSLGIIQVKPAENVSYLMASREKALCDSLLLARNLRVYSVKGLESYLQQDLRLDFSELAQFDIALVKKLAESGTKAALLGLLVTLLESLSC</sequence>
<evidence type="ECO:0000313" key="2">
    <source>
        <dbReference type="Proteomes" id="UP000184517"/>
    </source>
</evidence>
<dbReference type="EMBL" id="FQVF01000013">
    <property type="protein sequence ID" value="SHF93962.1"/>
    <property type="molecule type" value="Genomic_DNA"/>
</dbReference>
<keyword evidence="2" id="KW-1185">Reference proteome</keyword>
<proteinExistence type="predicted"/>
<protein>
    <submittedName>
        <fullName evidence="1">Transcriptional regulator, AbiEi antitoxin, Type IV TA system</fullName>
    </submittedName>
</protein>
<accession>A0A1M5FS04</accession>
<dbReference type="AlphaFoldDB" id="A0A1M5FS04"/>
<reference evidence="2" key="1">
    <citation type="submission" date="2016-11" db="EMBL/GenBank/DDBJ databases">
        <authorList>
            <person name="Varghese N."/>
            <person name="Submissions S."/>
        </authorList>
    </citation>
    <scope>NUCLEOTIDE SEQUENCE [LARGE SCALE GENOMIC DNA]</scope>
    <source>
        <strain evidence="2">DSM 16579</strain>
    </source>
</reference>
<gene>
    <name evidence="1" type="ORF">SAMN02745753_02942</name>
</gene>
<name>A0A1M5FS04_9GAMM</name>
<organism evidence="1 2">
    <name type="scientific">Marinomonas polaris DSM 16579</name>
    <dbReference type="NCBI Taxonomy" id="1122206"/>
    <lineage>
        <taxon>Bacteria</taxon>
        <taxon>Pseudomonadati</taxon>
        <taxon>Pseudomonadota</taxon>
        <taxon>Gammaproteobacteria</taxon>
        <taxon>Oceanospirillales</taxon>
        <taxon>Oceanospirillaceae</taxon>
        <taxon>Marinomonas</taxon>
    </lineage>
</organism>
<dbReference type="Proteomes" id="UP000184517">
    <property type="component" value="Unassembled WGS sequence"/>
</dbReference>
<dbReference type="RefSeq" id="WP_072840429.1">
    <property type="nucleotide sequence ID" value="NZ_FQVF01000013.1"/>
</dbReference>
<evidence type="ECO:0000313" key="1">
    <source>
        <dbReference type="EMBL" id="SHF93962.1"/>
    </source>
</evidence>